<evidence type="ECO:0008006" key="3">
    <source>
        <dbReference type="Google" id="ProtNLM"/>
    </source>
</evidence>
<evidence type="ECO:0000313" key="1">
    <source>
        <dbReference type="EMBL" id="RCJ19626.1"/>
    </source>
</evidence>
<name>A0A367Q643_9NOSO</name>
<dbReference type="AlphaFoldDB" id="A0A367Q643"/>
<dbReference type="Proteomes" id="UP000252107">
    <property type="component" value="Unassembled WGS sequence"/>
</dbReference>
<proteinExistence type="predicted"/>
<protein>
    <recommendedName>
        <fullName evidence="3">Bacteriocin</fullName>
    </recommendedName>
</protein>
<gene>
    <name evidence="1" type="ORF">A6770_05650</name>
</gene>
<dbReference type="EMBL" id="LXQD01000339">
    <property type="protein sequence ID" value="RCJ19626.1"/>
    <property type="molecule type" value="Genomic_DNA"/>
</dbReference>
<comment type="caution">
    <text evidence="1">The sequence shown here is derived from an EMBL/GenBank/DDBJ whole genome shotgun (WGS) entry which is preliminary data.</text>
</comment>
<organism evidence="1 2">
    <name type="scientific">Nostoc minutum NIES-26</name>
    <dbReference type="NCBI Taxonomy" id="1844469"/>
    <lineage>
        <taxon>Bacteria</taxon>
        <taxon>Bacillati</taxon>
        <taxon>Cyanobacteriota</taxon>
        <taxon>Cyanophyceae</taxon>
        <taxon>Nostocales</taxon>
        <taxon>Nostocaceae</taxon>
        <taxon>Nostoc</taxon>
    </lineage>
</organism>
<accession>A0A367Q643</accession>
<reference evidence="1" key="1">
    <citation type="submission" date="2016-04" db="EMBL/GenBank/DDBJ databases">
        <authorList>
            <person name="Tabuchi Yagui T.R."/>
        </authorList>
    </citation>
    <scope>NUCLEOTIDE SEQUENCE [LARGE SCALE GENOMIC DNA]</scope>
    <source>
        <strain evidence="1">NIES-26</strain>
    </source>
</reference>
<keyword evidence="2" id="KW-1185">Reference proteome</keyword>
<sequence length="82" mass="8554">MANINISDLRPTGLELFSDSEGYMDELSYSEYNSIYGGLTPALVWSAVTVAARISSARCAIKASAVSVGVASAVSGWFTAGK</sequence>
<evidence type="ECO:0000313" key="2">
    <source>
        <dbReference type="Proteomes" id="UP000252107"/>
    </source>
</evidence>